<reference evidence="2 3" key="1">
    <citation type="journal article" date="2017" name="Nat. Commun.">
        <title>Genome assembly with in vitro proximity ligation data and whole-genome triplication in lettuce.</title>
        <authorList>
            <person name="Reyes-Chin-Wo S."/>
            <person name="Wang Z."/>
            <person name="Yang X."/>
            <person name="Kozik A."/>
            <person name="Arikit S."/>
            <person name="Song C."/>
            <person name="Xia L."/>
            <person name="Froenicke L."/>
            <person name="Lavelle D.O."/>
            <person name="Truco M.J."/>
            <person name="Xia R."/>
            <person name="Zhu S."/>
            <person name="Xu C."/>
            <person name="Xu H."/>
            <person name="Xu X."/>
            <person name="Cox K."/>
            <person name="Korf I."/>
            <person name="Meyers B.C."/>
            <person name="Michelmore R.W."/>
        </authorList>
    </citation>
    <scope>NUCLEOTIDE SEQUENCE [LARGE SCALE GENOMIC DNA]</scope>
    <source>
        <strain evidence="3">cv. Salinas</strain>
        <tissue evidence="2">Seedlings</tissue>
    </source>
</reference>
<protein>
    <recommendedName>
        <fullName evidence="1">Reverse transcriptase Ty1/copia-type domain-containing protein</fullName>
    </recommendedName>
</protein>
<dbReference type="Pfam" id="PF07727">
    <property type="entry name" value="RVT_2"/>
    <property type="match status" value="1"/>
</dbReference>
<keyword evidence="3" id="KW-1185">Reference proteome</keyword>
<dbReference type="EMBL" id="NBSK02000007">
    <property type="protein sequence ID" value="KAJ0197111.1"/>
    <property type="molecule type" value="Genomic_DNA"/>
</dbReference>
<feature type="domain" description="Reverse transcriptase Ty1/copia-type" evidence="1">
    <location>
        <begin position="35"/>
        <end position="167"/>
    </location>
</feature>
<gene>
    <name evidence="2" type="ORF">LSAT_V11C700350240</name>
</gene>
<evidence type="ECO:0000313" key="3">
    <source>
        <dbReference type="Proteomes" id="UP000235145"/>
    </source>
</evidence>
<comment type="caution">
    <text evidence="2">The sequence shown here is derived from an EMBL/GenBank/DDBJ whole genome shotgun (WGS) entry which is preliminary data.</text>
</comment>
<dbReference type="Proteomes" id="UP000235145">
    <property type="component" value="Unassembled WGS sequence"/>
</dbReference>
<sequence length="255" mass="29756">MLLVFHIKYKSDGFVEQLKYRLVAQGLHYSHCSLSLYVLHKWFLHQLDVKYAFLHGHLNEIIFMEQPHGFVDPQLPNNFCKLSKALYGLNQAPRAWFHHLSMFLLSNGFVCSCTHPSLFIYAQNSSIMYLLMYMYDLILTGNNKSVMLAFTNHLNHRFEIKNLEVSYTDDGLFLSQSKHATDIIHTHNPCLFHLELMTPSPNQNLHFPNDDNFQPIKHNFCYVKGTISFGLTFHRLHTKNILGYSDGDWARCIET</sequence>
<dbReference type="InterPro" id="IPR013103">
    <property type="entry name" value="RVT_2"/>
</dbReference>
<evidence type="ECO:0000259" key="1">
    <source>
        <dbReference type="Pfam" id="PF07727"/>
    </source>
</evidence>
<dbReference type="SUPFAM" id="SSF56672">
    <property type="entry name" value="DNA/RNA polymerases"/>
    <property type="match status" value="1"/>
</dbReference>
<dbReference type="AlphaFoldDB" id="A0A9R1V2K6"/>
<organism evidence="2 3">
    <name type="scientific">Lactuca sativa</name>
    <name type="common">Garden lettuce</name>
    <dbReference type="NCBI Taxonomy" id="4236"/>
    <lineage>
        <taxon>Eukaryota</taxon>
        <taxon>Viridiplantae</taxon>
        <taxon>Streptophyta</taxon>
        <taxon>Embryophyta</taxon>
        <taxon>Tracheophyta</taxon>
        <taxon>Spermatophyta</taxon>
        <taxon>Magnoliopsida</taxon>
        <taxon>eudicotyledons</taxon>
        <taxon>Gunneridae</taxon>
        <taxon>Pentapetalae</taxon>
        <taxon>asterids</taxon>
        <taxon>campanulids</taxon>
        <taxon>Asterales</taxon>
        <taxon>Asteraceae</taxon>
        <taxon>Cichorioideae</taxon>
        <taxon>Cichorieae</taxon>
        <taxon>Lactucinae</taxon>
        <taxon>Lactuca</taxon>
    </lineage>
</organism>
<evidence type="ECO:0000313" key="2">
    <source>
        <dbReference type="EMBL" id="KAJ0197111.1"/>
    </source>
</evidence>
<dbReference type="InterPro" id="IPR043502">
    <property type="entry name" value="DNA/RNA_pol_sf"/>
</dbReference>
<proteinExistence type="predicted"/>
<name>A0A9R1V2K6_LACSA</name>
<accession>A0A9R1V2K6</accession>